<dbReference type="PANTHER" id="PTHR34107">
    <property type="entry name" value="SLL0198 PROTEIN-RELATED"/>
    <property type="match status" value="1"/>
</dbReference>
<protein>
    <recommendedName>
        <fullName evidence="1">Putative restriction endonuclease domain-containing protein</fullName>
    </recommendedName>
</protein>
<dbReference type="Pfam" id="PF05685">
    <property type="entry name" value="Uma2"/>
    <property type="match status" value="1"/>
</dbReference>
<dbReference type="AlphaFoldDB" id="A0A150P318"/>
<evidence type="ECO:0000313" key="3">
    <source>
        <dbReference type="Proteomes" id="UP000075604"/>
    </source>
</evidence>
<sequence>GQAGPMGQPAEKPRRATYADLEAAPPNKVAELIRGVLHVFPRPAPRHAYAASSLGCELGGPFDLGKNGPGSFWILDGPEIHFPDPESPGDVDAVVPDIAGWRRERMPELPDTPYFSLAPDWICEILSPSTEQHDREEKMPPYAREGVQHAWLVDPLHRTLEVFALRPGYGFTPIATHRDAARVRAAPFQAIELELAVLWAT</sequence>
<dbReference type="PANTHER" id="PTHR34107:SF4">
    <property type="entry name" value="SLL1222 PROTEIN"/>
    <property type="match status" value="1"/>
</dbReference>
<comment type="caution">
    <text evidence="2">The sequence shown here is derived from an EMBL/GenBank/DDBJ whole genome shotgun (WGS) entry which is preliminary data.</text>
</comment>
<organism evidence="2 3">
    <name type="scientific">Sorangium cellulosum</name>
    <name type="common">Polyangium cellulosum</name>
    <dbReference type="NCBI Taxonomy" id="56"/>
    <lineage>
        <taxon>Bacteria</taxon>
        <taxon>Pseudomonadati</taxon>
        <taxon>Myxococcota</taxon>
        <taxon>Polyangia</taxon>
        <taxon>Polyangiales</taxon>
        <taxon>Polyangiaceae</taxon>
        <taxon>Sorangium</taxon>
    </lineage>
</organism>
<evidence type="ECO:0000313" key="2">
    <source>
        <dbReference type="EMBL" id="KYF49891.1"/>
    </source>
</evidence>
<name>A0A150P318_SORCE</name>
<dbReference type="InterPro" id="IPR008538">
    <property type="entry name" value="Uma2"/>
</dbReference>
<feature type="non-terminal residue" evidence="2">
    <location>
        <position position="1"/>
    </location>
</feature>
<feature type="domain" description="Putative restriction endonuclease" evidence="1">
    <location>
        <begin position="17"/>
        <end position="193"/>
    </location>
</feature>
<dbReference type="SUPFAM" id="SSF52980">
    <property type="entry name" value="Restriction endonuclease-like"/>
    <property type="match status" value="1"/>
</dbReference>
<dbReference type="InterPro" id="IPR011335">
    <property type="entry name" value="Restrct_endonuc-II-like"/>
</dbReference>
<evidence type="ECO:0000259" key="1">
    <source>
        <dbReference type="Pfam" id="PF05685"/>
    </source>
</evidence>
<dbReference type="CDD" id="cd06260">
    <property type="entry name" value="DUF820-like"/>
    <property type="match status" value="1"/>
</dbReference>
<dbReference type="InterPro" id="IPR012296">
    <property type="entry name" value="Nuclease_put_TT1808"/>
</dbReference>
<dbReference type="EMBL" id="JELX01004200">
    <property type="protein sequence ID" value="KYF49891.1"/>
    <property type="molecule type" value="Genomic_DNA"/>
</dbReference>
<dbReference type="Proteomes" id="UP000075604">
    <property type="component" value="Unassembled WGS sequence"/>
</dbReference>
<accession>A0A150P318</accession>
<gene>
    <name evidence="2" type="ORF">BE04_08090</name>
</gene>
<dbReference type="Gene3D" id="3.90.1570.10">
    <property type="entry name" value="tt1808, chain A"/>
    <property type="match status" value="1"/>
</dbReference>
<reference evidence="2 3" key="1">
    <citation type="submission" date="2014-02" db="EMBL/GenBank/DDBJ databases">
        <title>The small core and large imbalanced accessory genome model reveals a collaborative survival strategy of Sorangium cellulosum strains in nature.</title>
        <authorList>
            <person name="Han K."/>
            <person name="Peng R."/>
            <person name="Blom J."/>
            <person name="Li Y.-Z."/>
        </authorList>
    </citation>
    <scope>NUCLEOTIDE SEQUENCE [LARGE SCALE GENOMIC DNA]</scope>
    <source>
        <strain evidence="2 3">So0157-18</strain>
    </source>
</reference>
<proteinExistence type="predicted"/>